<proteinExistence type="inferred from homology"/>
<evidence type="ECO:0000313" key="9">
    <source>
        <dbReference type="EMBL" id="TGG92747.1"/>
    </source>
</evidence>
<keyword evidence="4 6" id="KW-0131">Cell cycle</keyword>
<evidence type="ECO:0000259" key="8">
    <source>
        <dbReference type="Pfam" id="PF03775"/>
    </source>
</evidence>
<gene>
    <name evidence="6 9" type="primary">minC</name>
    <name evidence="9" type="ORF">E4656_11470</name>
</gene>
<dbReference type="EMBL" id="SRMF01000004">
    <property type="protein sequence ID" value="TGG92747.1"/>
    <property type="molecule type" value="Genomic_DNA"/>
</dbReference>
<comment type="subunit">
    <text evidence="6">Interacts with MinD and FtsZ.</text>
</comment>
<keyword evidence="10" id="KW-1185">Reference proteome</keyword>
<comment type="function">
    <text evidence="5 6">Cell division inhibitor that blocks the formation of polar Z ring septums. Rapidly oscillates between the poles of the cell to destabilize FtsZ filaments that have formed before they mature into polar Z rings. Prevents FtsZ polymerization.</text>
</comment>
<organism evidence="9 10">
    <name type="scientific">Natronospirillum operosum</name>
    <dbReference type="NCBI Taxonomy" id="2759953"/>
    <lineage>
        <taxon>Bacteria</taxon>
        <taxon>Pseudomonadati</taxon>
        <taxon>Pseudomonadota</taxon>
        <taxon>Gammaproteobacteria</taxon>
        <taxon>Oceanospirillales</taxon>
        <taxon>Natronospirillaceae</taxon>
        <taxon>Natronospirillum</taxon>
    </lineage>
</organism>
<dbReference type="AlphaFoldDB" id="A0A4Z0W7P4"/>
<evidence type="ECO:0000256" key="7">
    <source>
        <dbReference type="SAM" id="MobiDB-lite"/>
    </source>
</evidence>
<evidence type="ECO:0000256" key="5">
    <source>
        <dbReference type="ARBA" id="ARBA00025606"/>
    </source>
</evidence>
<comment type="similarity">
    <text evidence="1 6">Belongs to the MinC family.</text>
</comment>
<evidence type="ECO:0000256" key="6">
    <source>
        <dbReference type="HAMAP-Rule" id="MF_00267"/>
    </source>
</evidence>
<dbReference type="InterPro" id="IPR005526">
    <property type="entry name" value="Septum_form_inhib_MinC_C"/>
</dbReference>
<dbReference type="Pfam" id="PF03775">
    <property type="entry name" value="MinC_C"/>
    <property type="match status" value="1"/>
</dbReference>
<dbReference type="Proteomes" id="UP000297475">
    <property type="component" value="Unassembled WGS sequence"/>
</dbReference>
<keyword evidence="3 6" id="KW-0717">Septation</keyword>
<dbReference type="HAMAP" id="MF_00267">
    <property type="entry name" value="MinC"/>
    <property type="match status" value="1"/>
</dbReference>
<dbReference type="NCBIfam" id="TIGR01222">
    <property type="entry name" value="minC"/>
    <property type="match status" value="1"/>
</dbReference>
<dbReference type="SUPFAM" id="SSF63848">
    <property type="entry name" value="Cell-division inhibitor MinC, C-terminal domain"/>
    <property type="match status" value="1"/>
</dbReference>
<dbReference type="OrthoDB" id="9794530at2"/>
<dbReference type="PANTHER" id="PTHR34108:SF1">
    <property type="entry name" value="SEPTUM SITE-DETERMINING PROTEIN MINC"/>
    <property type="match status" value="1"/>
</dbReference>
<dbReference type="GO" id="GO:1901891">
    <property type="term" value="P:regulation of cell septum assembly"/>
    <property type="evidence" value="ECO:0007669"/>
    <property type="project" value="InterPro"/>
</dbReference>
<dbReference type="InterPro" id="IPR016098">
    <property type="entry name" value="CAP/MinC_C"/>
</dbReference>
<evidence type="ECO:0000256" key="1">
    <source>
        <dbReference type="ARBA" id="ARBA00006291"/>
    </source>
</evidence>
<dbReference type="Gene3D" id="2.160.20.70">
    <property type="match status" value="1"/>
</dbReference>
<feature type="domain" description="Septum formation inhibitor MinC C-terminal" evidence="8">
    <location>
        <begin position="133"/>
        <end position="231"/>
    </location>
</feature>
<name>A0A4Z0W7P4_9GAMM</name>
<dbReference type="GO" id="GO:0000902">
    <property type="term" value="P:cell morphogenesis"/>
    <property type="evidence" value="ECO:0007669"/>
    <property type="project" value="InterPro"/>
</dbReference>
<evidence type="ECO:0000256" key="3">
    <source>
        <dbReference type="ARBA" id="ARBA00023210"/>
    </source>
</evidence>
<evidence type="ECO:0000256" key="2">
    <source>
        <dbReference type="ARBA" id="ARBA00022618"/>
    </source>
</evidence>
<dbReference type="PANTHER" id="PTHR34108">
    <property type="entry name" value="SEPTUM SITE-DETERMINING PROTEIN MINC"/>
    <property type="match status" value="1"/>
</dbReference>
<accession>A0A4Z0W7P4</accession>
<evidence type="ECO:0000313" key="10">
    <source>
        <dbReference type="Proteomes" id="UP000297475"/>
    </source>
</evidence>
<protein>
    <recommendedName>
        <fullName evidence="6">Probable septum site-determining protein MinC</fullName>
    </recommendedName>
</protein>
<dbReference type="GO" id="GO:0000917">
    <property type="term" value="P:division septum assembly"/>
    <property type="evidence" value="ECO:0007669"/>
    <property type="project" value="UniProtKB-KW"/>
</dbReference>
<dbReference type="InterPro" id="IPR013033">
    <property type="entry name" value="MinC"/>
</dbReference>
<keyword evidence="2 6" id="KW-0132">Cell division</keyword>
<evidence type="ECO:0000256" key="4">
    <source>
        <dbReference type="ARBA" id="ARBA00023306"/>
    </source>
</evidence>
<sequence>MQPDTETPSPITLGLKGSMTAHALLQVPADADEPAATRALATLLAEDGESLRHTPCILAFPERTELPDWLPDWVERLRQEQLVPFAVQCEQAADRARVHALGLADMPVPEPSFRKPRAAPRASAEQPGQAPLVIRQQVRSGQQVYARNQDLVVLASVSAGAEVMADGHIHVYGELRGRALAGVSGNAAARIWCQSLQAELVAVAGLYLLPEQLPEQRQRVEIHLQDDQLQISGQ</sequence>
<feature type="region of interest" description="Disordered" evidence="7">
    <location>
        <begin position="108"/>
        <end position="129"/>
    </location>
</feature>
<dbReference type="InterPro" id="IPR036145">
    <property type="entry name" value="MinC_C_sf"/>
</dbReference>
<comment type="caution">
    <text evidence="9">The sequence shown here is derived from an EMBL/GenBank/DDBJ whole genome shotgun (WGS) entry which is preliminary data.</text>
</comment>
<dbReference type="Gene3D" id="3.30.70.260">
    <property type="match status" value="1"/>
</dbReference>
<reference evidence="9 10" key="1">
    <citation type="submission" date="2019-04" db="EMBL/GenBank/DDBJ databases">
        <title>Natronospirillum operosus gen. nov., sp. nov., a haloalkaliphilic satellite isolated from decaying biomass of laboratory culture of cyanobacterium Geitlerinema sp. and proposal of Natronospirillaceae fam. nov. and Saccharospirillaceae fam. nov.</title>
        <authorList>
            <person name="Kevbrin V."/>
            <person name="Boltyanskaya Y."/>
            <person name="Koziaeva V."/>
            <person name="Grouzdev D.S."/>
            <person name="Park M."/>
            <person name="Cho J."/>
        </authorList>
    </citation>
    <scope>NUCLEOTIDE SEQUENCE [LARGE SCALE GENOMIC DNA]</scope>
    <source>
        <strain evidence="9 10">G-116</strain>
    </source>
</reference>
<dbReference type="RefSeq" id="WP_135483419.1">
    <property type="nucleotide sequence ID" value="NZ_SRMF01000004.1"/>
</dbReference>